<evidence type="ECO:0000313" key="2">
    <source>
        <dbReference type="EMBL" id="PLK29286.1"/>
    </source>
</evidence>
<dbReference type="AlphaFoldDB" id="A0A2J4JN54"/>
<dbReference type="InterPro" id="IPR007211">
    <property type="entry name" value="DUF378"/>
</dbReference>
<accession>A0A2J4JN54</accession>
<protein>
    <submittedName>
        <fullName evidence="2">DUF378 domain-containing protein</fullName>
    </submittedName>
</protein>
<feature type="transmembrane region" description="Helical" evidence="1">
    <location>
        <begin position="59"/>
        <end position="80"/>
    </location>
</feature>
<dbReference type="PANTHER" id="PTHR37304:SF1">
    <property type="entry name" value="MEMBRANE PROTEIN"/>
    <property type="match status" value="1"/>
</dbReference>
<keyword evidence="1" id="KW-0472">Membrane</keyword>
<organism evidence="2 3">
    <name type="scientific">Faecalibacterium prausnitzii</name>
    <dbReference type="NCBI Taxonomy" id="853"/>
    <lineage>
        <taxon>Bacteria</taxon>
        <taxon>Bacillati</taxon>
        <taxon>Bacillota</taxon>
        <taxon>Clostridia</taxon>
        <taxon>Eubacteriales</taxon>
        <taxon>Oscillospiraceae</taxon>
        <taxon>Faecalibacterium</taxon>
    </lineage>
</organism>
<feature type="transmembrane region" description="Helical" evidence="1">
    <location>
        <begin position="28"/>
        <end position="53"/>
    </location>
</feature>
<keyword evidence="1" id="KW-0812">Transmembrane</keyword>
<keyword evidence="1" id="KW-1133">Transmembrane helix</keyword>
<comment type="caution">
    <text evidence="2">The sequence shown here is derived from an EMBL/GenBank/DDBJ whole genome shotgun (WGS) entry which is preliminary data.</text>
</comment>
<dbReference type="Pfam" id="PF04070">
    <property type="entry name" value="DUF378"/>
    <property type="match status" value="1"/>
</dbReference>
<proteinExistence type="predicted"/>
<name>A0A2J4JN54_9FIRM</name>
<gene>
    <name evidence="2" type="ORF">CGS50_009140</name>
</gene>
<dbReference type="PANTHER" id="PTHR37304">
    <property type="entry name" value="MEMBRANE PROTEIN-RELATED"/>
    <property type="match status" value="1"/>
</dbReference>
<reference evidence="2 3" key="1">
    <citation type="journal article" date="2017" name="Front. Microbiol.">
        <title>New Insights into the Diversity of the Genus Faecalibacterium.</title>
        <authorList>
            <person name="Benevides L."/>
            <person name="Burman S."/>
            <person name="Martin R."/>
            <person name="Robert V."/>
            <person name="Thomas M."/>
            <person name="Miquel S."/>
            <person name="Chain F."/>
            <person name="Sokol H."/>
            <person name="Bermudez-Humaran L.G."/>
            <person name="Morrison M."/>
            <person name="Langella P."/>
            <person name="Azevedo V.A."/>
            <person name="Chatel J.M."/>
            <person name="Soares S."/>
        </authorList>
    </citation>
    <scope>NUCLEOTIDE SEQUENCE [LARGE SCALE GENOMIC DNA]</scope>
    <source>
        <strain evidence="2 3">CNCM I 4542</strain>
    </source>
</reference>
<evidence type="ECO:0000256" key="1">
    <source>
        <dbReference type="SAM" id="Phobius"/>
    </source>
</evidence>
<dbReference type="EMBL" id="NMTS02000056">
    <property type="protein sequence ID" value="PLK29286.1"/>
    <property type="molecule type" value="Genomic_DNA"/>
</dbReference>
<sequence length="88" mass="9570">MHRPPSHGAYCLQGKEVFFVQTFYKICLILLIVGGINWGLVGLFQFDFVGWLLGGSASIWSRIVFTLVGIAALCGIPGLFTDDSSSES</sequence>
<evidence type="ECO:0000313" key="3">
    <source>
        <dbReference type="Proteomes" id="UP000221015"/>
    </source>
</evidence>
<dbReference type="Proteomes" id="UP000221015">
    <property type="component" value="Unassembled WGS sequence"/>
</dbReference>